<dbReference type="AlphaFoldDB" id="A0A7C8IL22"/>
<dbReference type="Pfam" id="PF00106">
    <property type="entry name" value="adh_short"/>
    <property type="match status" value="1"/>
</dbReference>
<keyword evidence="1" id="KW-0560">Oxidoreductase</keyword>
<sequence>MSETLQFKLTPEKEATIFQYFHRQFFGKTPTLTKKDVNLNGKTAIVTGSNTGIGLEVARQLLDLGLSKIVLAVRDIVKGESARKDLSTGRAETQEIEAWSLDMGSYSSIIAFSDRAKTLEHLDIVILNAGLYKVTESFSPSTGFEEAVQVNYVSTVLLLTLLLPTLKNKPQTHPARVVLVSSDTAAWVQFNPTGPILATFKQRAKQWDMQERYGTTKLLGQMFLTELVKNVPSPIVTINAANPGLCYGTGLSREGYGTFLGFIVGIVMRLIGKPVTLGARTIIHAACNFGPEVHGQYVEDGEIRPKAAMLYRPEGKELAEQLWEETMAELSFANVEGCIKEVNE</sequence>
<dbReference type="EMBL" id="WUBL01000239">
    <property type="protein sequence ID" value="KAF2963025.1"/>
    <property type="molecule type" value="Genomic_DNA"/>
</dbReference>
<dbReference type="PANTHER" id="PTHR43157">
    <property type="entry name" value="PHOSPHATIDYLINOSITOL-GLYCAN BIOSYNTHESIS CLASS F PROTEIN-RELATED"/>
    <property type="match status" value="1"/>
</dbReference>
<dbReference type="PRINTS" id="PR00081">
    <property type="entry name" value="GDHRDH"/>
</dbReference>
<gene>
    <name evidence="2" type="ORF">GQX73_g10546</name>
</gene>
<keyword evidence="3" id="KW-1185">Reference proteome</keyword>
<evidence type="ECO:0000313" key="3">
    <source>
        <dbReference type="Proteomes" id="UP000481858"/>
    </source>
</evidence>
<accession>A0A7C8IL22</accession>
<dbReference type="InParanoid" id="A0A7C8IL22"/>
<dbReference type="GO" id="GO:0016491">
    <property type="term" value="F:oxidoreductase activity"/>
    <property type="evidence" value="ECO:0007669"/>
    <property type="project" value="UniProtKB-KW"/>
</dbReference>
<proteinExistence type="predicted"/>
<dbReference type="SUPFAM" id="SSF51735">
    <property type="entry name" value="NAD(P)-binding Rossmann-fold domains"/>
    <property type="match status" value="1"/>
</dbReference>
<dbReference type="Proteomes" id="UP000481858">
    <property type="component" value="Unassembled WGS sequence"/>
</dbReference>
<comment type="caution">
    <text evidence="2">The sequence shown here is derived from an EMBL/GenBank/DDBJ whole genome shotgun (WGS) entry which is preliminary data.</text>
</comment>
<dbReference type="OrthoDB" id="191139at2759"/>
<organism evidence="2 3">
    <name type="scientific">Xylaria multiplex</name>
    <dbReference type="NCBI Taxonomy" id="323545"/>
    <lineage>
        <taxon>Eukaryota</taxon>
        <taxon>Fungi</taxon>
        <taxon>Dikarya</taxon>
        <taxon>Ascomycota</taxon>
        <taxon>Pezizomycotina</taxon>
        <taxon>Sordariomycetes</taxon>
        <taxon>Xylariomycetidae</taxon>
        <taxon>Xylariales</taxon>
        <taxon>Xylariaceae</taxon>
        <taxon>Xylaria</taxon>
    </lineage>
</organism>
<evidence type="ECO:0000313" key="2">
    <source>
        <dbReference type="EMBL" id="KAF2963025.1"/>
    </source>
</evidence>
<dbReference type="PANTHER" id="PTHR43157:SF31">
    <property type="entry name" value="PHOSPHATIDYLINOSITOL-GLYCAN BIOSYNTHESIS CLASS F PROTEIN"/>
    <property type="match status" value="1"/>
</dbReference>
<dbReference type="Gene3D" id="3.40.50.720">
    <property type="entry name" value="NAD(P)-binding Rossmann-like Domain"/>
    <property type="match status" value="1"/>
</dbReference>
<reference evidence="2 3" key="1">
    <citation type="submission" date="2019-12" db="EMBL/GenBank/DDBJ databases">
        <title>Draft genome sequence of the ascomycete Xylaria multiplex DSM 110363.</title>
        <authorList>
            <person name="Buettner E."/>
            <person name="Kellner H."/>
        </authorList>
    </citation>
    <scope>NUCLEOTIDE SEQUENCE [LARGE SCALE GENOMIC DNA]</scope>
    <source>
        <strain evidence="2 3">DSM 110363</strain>
    </source>
</reference>
<protein>
    <recommendedName>
        <fullName evidence="4">NAD(P)-binding protein</fullName>
    </recommendedName>
</protein>
<name>A0A7C8IL22_9PEZI</name>
<dbReference type="InterPro" id="IPR036291">
    <property type="entry name" value="NAD(P)-bd_dom_sf"/>
</dbReference>
<evidence type="ECO:0008006" key="4">
    <source>
        <dbReference type="Google" id="ProtNLM"/>
    </source>
</evidence>
<evidence type="ECO:0000256" key="1">
    <source>
        <dbReference type="ARBA" id="ARBA00023002"/>
    </source>
</evidence>
<dbReference type="InterPro" id="IPR002347">
    <property type="entry name" value="SDR_fam"/>
</dbReference>